<dbReference type="NCBIfam" id="NF007922">
    <property type="entry name" value="PRK10637.1"/>
    <property type="match status" value="1"/>
</dbReference>
<dbReference type="GO" id="GO:0051266">
    <property type="term" value="F:sirohydrochlorin ferrochelatase activity"/>
    <property type="evidence" value="ECO:0007669"/>
    <property type="project" value="UniProtKB-EC"/>
</dbReference>
<evidence type="ECO:0000256" key="10">
    <source>
        <dbReference type="ARBA" id="ARBA00023244"/>
    </source>
</evidence>
<keyword evidence="18" id="KW-1185">Reference proteome</keyword>
<name>F3L115_9GAMM</name>
<dbReference type="Gene3D" id="3.40.50.720">
    <property type="entry name" value="NAD(P)-binding Rossmann-like Domain"/>
    <property type="match status" value="1"/>
</dbReference>
<comment type="caution">
    <text evidence="17">The sequence shown here is derived from an EMBL/GenBank/DDBJ whole genome shotgun (WGS) entry which is preliminary data.</text>
</comment>
<dbReference type="UniPathway" id="UPA00148">
    <property type="reaction ID" value="UER00211"/>
</dbReference>
<keyword evidence="4 15" id="KW-0489">Methyltransferase</keyword>
<evidence type="ECO:0000256" key="16">
    <source>
        <dbReference type="RuleBase" id="RU003960"/>
    </source>
</evidence>
<dbReference type="GO" id="GO:0043115">
    <property type="term" value="F:precorrin-2 dehydrogenase activity"/>
    <property type="evidence" value="ECO:0007669"/>
    <property type="project" value="UniProtKB-UniRule"/>
</dbReference>
<dbReference type="Proteomes" id="UP000005615">
    <property type="component" value="Unassembled WGS sequence"/>
</dbReference>
<comment type="pathway">
    <text evidence="14 15">Cofactor biosynthesis; adenosylcobalamin biosynthesis; precorrin-2 from uroporphyrinogen III: step 1/1.</text>
</comment>
<feature type="region of interest" description="Precorrin-2 dehydrogenase / sirohydrochlorin ferrochelatase" evidence="15">
    <location>
        <begin position="1"/>
        <end position="202"/>
    </location>
</feature>
<dbReference type="GO" id="GO:0004851">
    <property type="term" value="F:uroporphyrin-III C-methyltransferase activity"/>
    <property type="evidence" value="ECO:0007669"/>
    <property type="project" value="UniProtKB-UniRule"/>
</dbReference>
<feature type="binding site" evidence="15">
    <location>
        <position position="410"/>
    </location>
    <ligand>
        <name>S-adenosyl-L-methionine</name>
        <dbReference type="ChEBI" id="CHEBI:59789"/>
    </ligand>
</feature>
<dbReference type="Gene3D" id="1.10.8.210">
    <property type="entry name" value="Sirohaem synthase, dimerisation domain"/>
    <property type="match status" value="1"/>
</dbReference>
<dbReference type="EC" id="4.99.1.4" evidence="15"/>
<dbReference type="InterPro" id="IPR050161">
    <property type="entry name" value="Siro_Cobalamin_biosynth"/>
</dbReference>
<organism evidence="17 18">
    <name type="scientific">Aequoribacter fuscus</name>
    <dbReference type="NCBI Taxonomy" id="2518989"/>
    <lineage>
        <taxon>Bacteria</taxon>
        <taxon>Pseudomonadati</taxon>
        <taxon>Pseudomonadota</taxon>
        <taxon>Gammaproteobacteria</taxon>
        <taxon>Cellvibrionales</taxon>
        <taxon>Halieaceae</taxon>
        <taxon>Aequoribacter</taxon>
    </lineage>
</organism>
<evidence type="ECO:0000256" key="5">
    <source>
        <dbReference type="ARBA" id="ARBA00022679"/>
    </source>
</evidence>
<comment type="pathway">
    <text evidence="15">Porphyrin-containing compound metabolism; siroheme biosynthesis; siroheme from sirohydrochlorin: step 1/1.</text>
</comment>
<dbReference type="eggNOG" id="COG1648">
    <property type="taxonomic scope" value="Bacteria"/>
</dbReference>
<keyword evidence="8 15" id="KW-0520">NAD</keyword>
<dbReference type="CDD" id="cd11642">
    <property type="entry name" value="SUMT"/>
    <property type="match status" value="1"/>
</dbReference>
<dbReference type="InterPro" id="IPR035996">
    <property type="entry name" value="4pyrrol_Methylase_sf"/>
</dbReference>
<dbReference type="AlphaFoldDB" id="F3L115"/>
<reference evidence="17 18" key="1">
    <citation type="journal article" date="2011" name="J. Bacteriol.">
        <title>Genome sequence of strain IMCC3088, a proteorhodopsin-containing marine bacterium belonging to the OM60/NOR5 clade.</title>
        <authorList>
            <person name="Jang Y."/>
            <person name="Oh H.M."/>
            <person name="Kang I."/>
            <person name="Lee K."/>
            <person name="Yang S.J."/>
            <person name="Cho J.C."/>
        </authorList>
    </citation>
    <scope>NUCLEOTIDE SEQUENCE [LARGE SCALE GENOMIC DNA]</scope>
    <source>
        <strain evidence="17 18">IMCC3088</strain>
    </source>
</reference>
<keyword evidence="5 15" id="KW-0808">Transferase</keyword>
<feature type="binding site" evidence="15">
    <location>
        <begin position="299"/>
        <end position="301"/>
    </location>
    <ligand>
        <name>S-adenosyl-L-methionine</name>
        <dbReference type="ChEBI" id="CHEBI:59789"/>
    </ligand>
</feature>
<dbReference type="InterPro" id="IPR028281">
    <property type="entry name" value="Sirohaem_synthase_central"/>
</dbReference>
<evidence type="ECO:0000256" key="15">
    <source>
        <dbReference type="HAMAP-Rule" id="MF_01646"/>
    </source>
</evidence>
<evidence type="ECO:0000256" key="14">
    <source>
        <dbReference type="ARBA" id="ARBA00060548"/>
    </source>
</evidence>
<feature type="active site" description="Proton donor" evidence="15">
    <location>
        <position position="268"/>
    </location>
</feature>
<gene>
    <name evidence="15" type="primary">cysG</name>
    <name evidence="17" type="ORF">IMCC3088_1107</name>
</gene>
<evidence type="ECO:0000313" key="17">
    <source>
        <dbReference type="EMBL" id="EGG29960.1"/>
    </source>
</evidence>
<feature type="binding site" evidence="15">
    <location>
        <begin position="43"/>
        <end position="44"/>
    </location>
    <ligand>
        <name>NAD(+)</name>
        <dbReference type="ChEBI" id="CHEBI:57540"/>
    </ligand>
</feature>
<dbReference type="InterPro" id="IPR006366">
    <property type="entry name" value="CobA/CysG_C"/>
</dbReference>
<evidence type="ECO:0000256" key="13">
    <source>
        <dbReference type="ARBA" id="ARBA00047561"/>
    </source>
</evidence>
<evidence type="ECO:0000256" key="7">
    <source>
        <dbReference type="ARBA" id="ARBA00023002"/>
    </source>
</evidence>
<comment type="similarity">
    <text evidence="15">In the C-terminal section; belongs to the precorrin methyltransferase family.</text>
</comment>
<dbReference type="Pfam" id="PF14824">
    <property type="entry name" value="Sirohm_synth_M"/>
    <property type="match status" value="1"/>
</dbReference>
<evidence type="ECO:0000256" key="4">
    <source>
        <dbReference type="ARBA" id="ARBA00022603"/>
    </source>
</evidence>
<dbReference type="OrthoDB" id="9815856at2"/>
<comment type="similarity">
    <text evidence="15">In the N-terminal section; belongs to the precorrin-2 dehydrogenase / sirohydrochlorin ferrochelatase family.</text>
</comment>
<dbReference type="HAMAP" id="MF_01646">
    <property type="entry name" value="Siroheme_synth"/>
    <property type="match status" value="1"/>
</dbReference>
<dbReference type="GO" id="GO:0019354">
    <property type="term" value="P:siroheme biosynthetic process"/>
    <property type="evidence" value="ECO:0007669"/>
    <property type="project" value="UniProtKB-UniRule"/>
</dbReference>
<dbReference type="EC" id="2.1.1.107" evidence="15"/>
<evidence type="ECO:0000313" key="18">
    <source>
        <dbReference type="Proteomes" id="UP000005615"/>
    </source>
</evidence>
<dbReference type="eggNOG" id="COG0007">
    <property type="taxonomic scope" value="Bacteria"/>
</dbReference>
<evidence type="ECO:0000256" key="6">
    <source>
        <dbReference type="ARBA" id="ARBA00022691"/>
    </source>
</evidence>
<protein>
    <recommendedName>
        <fullName evidence="15">Siroheme synthase</fullName>
    </recommendedName>
    <domain>
        <recommendedName>
            <fullName evidence="15">Uroporphyrinogen-III C-methyltransferase</fullName>
            <shortName evidence="15">Urogen III methylase</shortName>
            <ecNumber evidence="15">2.1.1.107</ecNumber>
        </recommendedName>
        <alternativeName>
            <fullName evidence="15">SUMT</fullName>
        </alternativeName>
        <alternativeName>
            <fullName evidence="15">Uroporphyrinogen III methylase</fullName>
            <shortName evidence="15">UROM</shortName>
        </alternativeName>
    </domain>
    <domain>
        <recommendedName>
            <fullName evidence="15">Precorrin-2 dehydrogenase</fullName>
            <ecNumber evidence="15">1.3.1.76</ecNumber>
        </recommendedName>
    </domain>
    <domain>
        <recommendedName>
            <fullName evidence="15">Sirohydrochlorin ferrochelatase</fullName>
            <ecNumber evidence="15">4.99.1.4</ecNumber>
        </recommendedName>
    </domain>
</protein>
<dbReference type="UniPathway" id="UPA00262">
    <property type="reaction ID" value="UER00211"/>
</dbReference>
<comment type="similarity">
    <text evidence="2 16">Belongs to the precorrin methyltransferase family.</text>
</comment>
<feature type="binding site" evidence="15">
    <location>
        <begin position="22"/>
        <end position="23"/>
    </location>
    <ligand>
        <name>NAD(+)</name>
        <dbReference type="ChEBI" id="CHEBI:57540"/>
    </ligand>
</feature>
<comment type="function">
    <text evidence="15">Multifunctional enzyme that catalyzes the SAM-dependent methylations of uroporphyrinogen III at position C-2 and C-7 to form precorrin-2 via precorrin-1. Then it catalyzes the NAD-dependent ring dehydrogenation of precorrin-2 to yield sirohydrochlorin. Finally, it catalyzes the ferrochelation of sirohydrochlorin to yield siroheme.</text>
</comment>
<dbReference type="Gene3D" id="3.30.950.10">
    <property type="entry name" value="Methyltransferase, Cobalt-precorrin-4 Transmethylase, Domain 2"/>
    <property type="match status" value="1"/>
</dbReference>
<dbReference type="PANTHER" id="PTHR45790">
    <property type="entry name" value="SIROHEME SYNTHASE-RELATED"/>
    <property type="match status" value="1"/>
</dbReference>
<dbReference type="InterPro" id="IPR006367">
    <property type="entry name" value="Sirohaem_synthase_N"/>
</dbReference>
<comment type="pathway">
    <text evidence="15">Cofactor biosynthesis; adenosylcobalamin biosynthesis; sirohydrochlorin from precorrin-2: step 1/1.</text>
</comment>
<dbReference type="Gene3D" id="3.30.160.110">
    <property type="entry name" value="Siroheme synthase, domain 2"/>
    <property type="match status" value="1"/>
</dbReference>
<keyword evidence="6 15" id="KW-0949">S-adenosyl-L-methionine</keyword>
<dbReference type="InterPro" id="IPR037115">
    <property type="entry name" value="Sirohaem_synt_dimer_dom_sf"/>
</dbReference>
<keyword evidence="11 15" id="KW-0511">Multifunctional enzyme</keyword>
<comment type="catalytic activity">
    <reaction evidence="15">
        <text>siroheme + 2 H(+) = sirohydrochlorin + Fe(2+)</text>
        <dbReference type="Rhea" id="RHEA:24360"/>
        <dbReference type="ChEBI" id="CHEBI:15378"/>
        <dbReference type="ChEBI" id="CHEBI:29033"/>
        <dbReference type="ChEBI" id="CHEBI:58351"/>
        <dbReference type="ChEBI" id="CHEBI:60052"/>
        <dbReference type="EC" id="4.99.1.4"/>
    </reaction>
</comment>
<comment type="pathway">
    <text evidence="12 15">Porphyrin-containing compound metabolism; siroheme biosynthesis; precorrin-2 from uroporphyrinogen III: step 1/1.</text>
</comment>
<feature type="modified residue" description="Phosphoserine" evidence="15">
    <location>
        <position position="127"/>
    </location>
</feature>
<accession>F3L115</accession>
<feature type="binding site" evidence="15">
    <location>
        <position position="381"/>
    </location>
    <ligand>
        <name>S-adenosyl-L-methionine</name>
        <dbReference type="ChEBI" id="CHEBI:59789"/>
    </ligand>
</feature>
<dbReference type="RefSeq" id="WP_009575397.1">
    <property type="nucleotide sequence ID" value="NZ_AEIG01000026.1"/>
</dbReference>
<dbReference type="FunFam" id="3.30.950.10:FF:000001">
    <property type="entry name" value="Siroheme synthase"/>
    <property type="match status" value="1"/>
</dbReference>
<comment type="catalytic activity">
    <reaction evidence="13 15">
        <text>precorrin-2 + NAD(+) = sirohydrochlorin + NADH + 2 H(+)</text>
        <dbReference type="Rhea" id="RHEA:15613"/>
        <dbReference type="ChEBI" id="CHEBI:15378"/>
        <dbReference type="ChEBI" id="CHEBI:57540"/>
        <dbReference type="ChEBI" id="CHEBI:57945"/>
        <dbReference type="ChEBI" id="CHEBI:58351"/>
        <dbReference type="ChEBI" id="CHEBI:58827"/>
        <dbReference type="EC" id="1.3.1.76"/>
    </reaction>
</comment>
<dbReference type="EC" id="1.3.1.76" evidence="15"/>
<dbReference type="InterPro" id="IPR014777">
    <property type="entry name" value="4pyrrole_Mease_sub1"/>
</dbReference>
<dbReference type="FunFam" id="3.40.1010.10:FF:000001">
    <property type="entry name" value="Siroheme synthase"/>
    <property type="match status" value="1"/>
</dbReference>
<dbReference type="PROSITE" id="PS00840">
    <property type="entry name" value="SUMT_2"/>
    <property type="match status" value="1"/>
</dbReference>
<evidence type="ECO:0000256" key="11">
    <source>
        <dbReference type="ARBA" id="ARBA00023268"/>
    </source>
</evidence>
<dbReference type="Pfam" id="PF13241">
    <property type="entry name" value="NAD_binding_7"/>
    <property type="match status" value="1"/>
</dbReference>
<evidence type="ECO:0000256" key="3">
    <source>
        <dbReference type="ARBA" id="ARBA00022573"/>
    </source>
</evidence>
<dbReference type="InterPro" id="IPR000878">
    <property type="entry name" value="4pyrrol_Mease"/>
</dbReference>
<dbReference type="SUPFAM" id="SSF53790">
    <property type="entry name" value="Tetrapyrrole methylase"/>
    <property type="match status" value="1"/>
</dbReference>
<evidence type="ECO:0000256" key="12">
    <source>
        <dbReference type="ARBA" id="ARBA00025705"/>
    </source>
</evidence>
<dbReference type="STRING" id="2518989.IMCC3088_1107"/>
<evidence type="ECO:0000256" key="8">
    <source>
        <dbReference type="ARBA" id="ARBA00023027"/>
    </source>
</evidence>
<dbReference type="NCBIfam" id="TIGR01469">
    <property type="entry name" value="cobA_cysG_Cterm"/>
    <property type="match status" value="1"/>
</dbReference>
<feature type="active site" description="Proton acceptor" evidence="15">
    <location>
        <position position="246"/>
    </location>
</feature>
<keyword evidence="10 15" id="KW-0627">Porphyrin biosynthesis</keyword>
<evidence type="ECO:0000256" key="9">
    <source>
        <dbReference type="ARBA" id="ARBA00023239"/>
    </source>
</evidence>
<feature type="region of interest" description="Uroporphyrinogen-III C-methyltransferase" evidence="15">
    <location>
        <begin position="214"/>
        <end position="464"/>
    </location>
</feature>
<dbReference type="GO" id="GO:0051287">
    <property type="term" value="F:NAD binding"/>
    <property type="evidence" value="ECO:0007669"/>
    <property type="project" value="InterPro"/>
</dbReference>
<keyword evidence="9 15" id="KW-0456">Lyase</keyword>
<feature type="binding site" evidence="15">
    <location>
        <position position="304"/>
    </location>
    <ligand>
        <name>S-adenosyl-L-methionine</name>
        <dbReference type="ChEBI" id="CHEBI:59789"/>
    </ligand>
</feature>
<dbReference type="Pfam" id="PF00590">
    <property type="entry name" value="TP_methylase"/>
    <property type="match status" value="1"/>
</dbReference>
<dbReference type="SUPFAM" id="SSF75615">
    <property type="entry name" value="Siroheme synthase middle domains-like"/>
    <property type="match status" value="1"/>
</dbReference>
<dbReference type="Gene3D" id="3.40.1010.10">
    <property type="entry name" value="Cobalt-precorrin-4 Transmethylase, Domain 1"/>
    <property type="match status" value="1"/>
</dbReference>
<dbReference type="Pfam" id="PF10414">
    <property type="entry name" value="CysG_dimeriser"/>
    <property type="match status" value="1"/>
</dbReference>
<comment type="caution">
    <text evidence="15">Lacks conserved residue(s) required for the propagation of feature annotation.</text>
</comment>
<keyword evidence="3 15" id="KW-0169">Cobalamin biosynthesis</keyword>
<dbReference type="GO" id="GO:0032259">
    <property type="term" value="P:methylation"/>
    <property type="evidence" value="ECO:0007669"/>
    <property type="project" value="UniProtKB-KW"/>
</dbReference>
<comment type="pathway">
    <text evidence="1 15">Porphyrin-containing compound metabolism; siroheme biosynthesis; sirohydrochlorin from precorrin-2: step 1/1.</text>
</comment>
<dbReference type="PANTHER" id="PTHR45790:SF1">
    <property type="entry name" value="SIROHEME SYNTHASE"/>
    <property type="match status" value="1"/>
</dbReference>
<dbReference type="InterPro" id="IPR036291">
    <property type="entry name" value="NAD(P)-bd_dom_sf"/>
</dbReference>
<keyword evidence="15" id="KW-0597">Phosphoprotein</keyword>
<keyword evidence="7 15" id="KW-0560">Oxidoreductase</keyword>
<feature type="binding site" evidence="15">
    <location>
        <position position="223"/>
    </location>
    <ligand>
        <name>S-adenosyl-L-methionine</name>
        <dbReference type="ChEBI" id="CHEBI:59789"/>
    </ligand>
</feature>
<dbReference type="InterPro" id="IPR019478">
    <property type="entry name" value="Sirohaem_synthase_dimer_dom"/>
</dbReference>
<proteinExistence type="inferred from homology"/>
<dbReference type="SUPFAM" id="SSF51735">
    <property type="entry name" value="NAD(P)-binding Rossmann-fold domains"/>
    <property type="match status" value="1"/>
</dbReference>
<dbReference type="PIRSF" id="PIRSF036426">
    <property type="entry name" value="Sirohaem_synth"/>
    <property type="match status" value="1"/>
</dbReference>
<sequence length="464" mass="50690">MDYLPLAFNLRDAEVLLVGAGPVAARKATLLKRASATLCVVAPDICSELQTLLTPDDRYVQRKVKASDLEGKRLIIAATSDHDVHTWLAAEANERNIPINVVDEPDLCSFIFPAIVDRNPIIIGISSSGKSPVLARLLRKRLEAWLPNNYGLLARFVGSLRDRVKAALATESERRLYYETLVESEAAEAVLNGNTETAERFASDLLISSNYQRGDVALIGAGPGDPDLLTFKALRLLQRADVVLYDRLVSQAVLDLARRDAQRIYVGKQRDQHAVAQSDINHTLLELAQQGLKVVRLKGGDPFIFGRGGEELELLAEHDVPFQVVPGITSAAGAASYAGIPLTHRDYAQSVRFVPGYLKQDTPVLTLEDCGSADETLVVYMGLKALDSVVTRLLDAGRAPTTPIALIQNATLPTQLILIGSLEDIVAKAEQQSWDGPTLILVGQVIKLHQKLSWYNRPTLEVIT</sequence>
<dbReference type="GO" id="GO:0009236">
    <property type="term" value="P:cobalamin biosynthetic process"/>
    <property type="evidence" value="ECO:0007669"/>
    <property type="project" value="UniProtKB-UniRule"/>
</dbReference>
<dbReference type="EMBL" id="AEIG01000026">
    <property type="protein sequence ID" value="EGG29960.1"/>
    <property type="molecule type" value="Genomic_DNA"/>
</dbReference>
<evidence type="ECO:0000256" key="2">
    <source>
        <dbReference type="ARBA" id="ARBA00005879"/>
    </source>
</evidence>
<dbReference type="NCBIfam" id="NF004790">
    <property type="entry name" value="PRK06136.1"/>
    <property type="match status" value="1"/>
</dbReference>
<dbReference type="NCBIfam" id="TIGR01470">
    <property type="entry name" value="cysG_Nterm"/>
    <property type="match status" value="1"/>
</dbReference>
<dbReference type="InterPro" id="IPR012409">
    <property type="entry name" value="Sirohaem_synth"/>
</dbReference>
<dbReference type="InterPro" id="IPR003043">
    <property type="entry name" value="Uropor_MeTrfase_CS"/>
</dbReference>
<dbReference type="InterPro" id="IPR014776">
    <property type="entry name" value="4pyrrole_Mease_sub2"/>
</dbReference>
<comment type="catalytic activity">
    <reaction evidence="15">
        <text>uroporphyrinogen III + 2 S-adenosyl-L-methionine = precorrin-2 + 2 S-adenosyl-L-homocysteine + H(+)</text>
        <dbReference type="Rhea" id="RHEA:32459"/>
        <dbReference type="ChEBI" id="CHEBI:15378"/>
        <dbReference type="ChEBI" id="CHEBI:57308"/>
        <dbReference type="ChEBI" id="CHEBI:57856"/>
        <dbReference type="ChEBI" id="CHEBI:58827"/>
        <dbReference type="ChEBI" id="CHEBI:59789"/>
        <dbReference type="EC" id="2.1.1.107"/>
    </reaction>
</comment>
<dbReference type="FunFam" id="3.30.160.110:FF:000001">
    <property type="entry name" value="Siroheme synthase"/>
    <property type="match status" value="1"/>
</dbReference>
<evidence type="ECO:0000256" key="1">
    <source>
        <dbReference type="ARBA" id="ARBA00005010"/>
    </source>
</evidence>